<feature type="transmembrane region" description="Helical" evidence="1">
    <location>
        <begin position="71"/>
        <end position="92"/>
    </location>
</feature>
<dbReference type="PANTHER" id="PTHR30273">
    <property type="entry name" value="PERIPLASMIC SIGNAL SENSOR AND SIGMA FACTOR ACTIVATOR FECR-RELATED"/>
    <property type="match status" value="1"/>
</dbReference>
<feature type="domain" description="FecR protein" evidence="2">
    <location>
        <begin position="172"/>
        <end position="267"/>
    </location>
</feature>
<dbReference type="EMBL" id="BAABFT010000005">
    <property type="protein sequence ID" value="GAA4323221.1"/>
    <property type="molecule type" value="Genomic_DNA"/>
</dbReference>
<keyword evidence="1" id="KW-0812">Transmembrane</keyword>
<dbReference type="Gene3D" id="2.60.120.1440">
    <property type="match status" value="1"/>
</dbReference>
<sequence length="380" mass="41503">MTQQEADQLIEKYLNGTATPGERHMVENWYASLSEKQVLSDADNFEHLQTELFEKTMIRANLPMKKSTVGLWSRIAAAASIVFVLGAGIFIYQKKQPVLTAAIPHQPAKAHDVSPGGNKAVLTLASGQKIQLTGAKNGRLATDNDVQIDKKADGQIAYKDADVNTGRLSYNTLTTPRGGQYNITLADGTKVFLNAASSITYPTAFTGNDRMVTLTGEAYFEVAHNALKPFRVISNGQTIEVLGTHFNVHSYPDEPIIKTTLLEGSVKILSGNRTVKLKPGQQSRLDATAQQAGISVSEVDTDEAIAWKNGLFEFKDSSIREVMQSAARWYDLDVTYSDQASDIRITGSMSRNVNLSGLINLLQFEGAKFSINGKTIKVLN</sequence>
<dbReference type="Pfam" id="PF16344">
    <property type="entry name" value="FecR_C"/>
    <property type="match status" value="1"/>
</dbReference>
<evidence type="ECO:0000259" key="3">
    <source>
        <dbReference type="Pfam" id="PF16344"/>
    </source>
</evidence>
<evidence type="ECO:0000313" key="5">
    <source>
        <dbReference type="Proteomes" id="UP001500582"/>
    </source>
</evidence>
<keyword evidence="5" id="KW-1185">Reference proteome</keyword>
<organism evidence="4 5">
    <name type="scientific">Mucilaginibacter gynuensis</name>
    <dbReference type="NCBI Taxonomy" id="1302236"/>
    <lineage>
        <taxon>Bacteria</taxon>
        <taxon>Pseudomonadati</taxon>
        <taxon>Bacteroidota</taxon>
        <taxon>Sphingobacteriia</taxon>
        <taxon>Sphingobacteriales</taxon>
        <taxon>Sphingobacteriaceae</taxon>
        <taxon>Mucilaginibacter</taxon>
    </lineage>
</organism>
<dbReference type="Proteomes" id="UP001500582">
    <property type="component" value="Unassembled WGS sequence"/>
</dbReference>
<dbReference type="InterPro" id="IPR006860">
    <property type="entry name" value="FecR"/>
</dbReference>
<keyword evidence="1" id="KW-1133">Transmembrane helix</keyword>
<dbReference type="Pfam" id="PF04773">
    <property type="entry name" value="FecR"/>
    <property type="match status" value="1"/>
</dbReference>
<comment type="caution">
    <text evidence="4">The sequence shown here is derived from an EMBL/GenBank/DDBJ whole genome shotgun (WGS) entry which is preliminary data.</text>
</comment>
<dbReference type="PIRSF" id="PIRSF018266">
    <property type="entry name" value="FecR"/>
    <property type="match status" value="1"/>
</dbReference>
<dbReference type="Gene3D" id="3.55.50.30">
    <property type="match status" value="1"/>
</dbReference>
<dbReference type="RefSeq" id="WP_345211319.1">
    <property type="nucleotide sequence ID" value="NZ_BAABFT010000005.1"/>
</dbReference>
<evidence type="ECO:0000313" key="4">
    <source>
        <dbReference type="EMBL" id="GAA4323221.1"/>
    </source>
</evidence>
<feature type="domain" description="Protein FecR C-terminal" evidence="3">
    <location>
        <begin position="312"/>
        <end position="378"/>
    </location>
</feature>
<protein>
    <submittedName>
        <fullName evidence="4">DUF4974 domain-containing protein</fullName>
    </submittedName>
</protein>
<dbReference type="PANTHER" id="PTHR30273:SF2">
    <property type="entry name" value="PROTEIN FECR"/>
    <property type="match status" value="1"/>
</dbReference>
<keyword evidence="1" id="KW-0472">Membrane</keyword>
<name>A0ABP8GFV2_9SPHI</name>
<proteinExistence type="predicted"/>
<dbReference type="InterPro" id="IPR032508">
    <property type="entry name" value="FecR_C"/>
</dbReference>
<reference evidence="5" key="1">
    <citation type="journal article" date="2019" name="Int. J. Syst. Evol. Microbiol.">
        <title>The Global Catalogue of Microorganisms (GCM) 10K type strain sequencing project: providing services to taxonomists for standard genome sequencing and annotation.</title>
        <authorList>
            <consortium name="The Broad Institute Genomics Platform"/>
            <consortium name="The Broad Institute Genome Sequencing Center for Infectious Disease"/>
            <person name="Wu L."/>
            <person name="Ma J."/>
        </authorList>
    </citation>
    <scope>NUCLEOTIDE SEQUENCE [LARGE SCALE GENOMIC DNA]</scope>
    <source>
        <strain evidence="5">JCM 17705</strain>
    </source>
</reference>
<gene>
    <name evidence="4" type="ORF">GCM10023149_24020</name>
</gene>
<dbReference type="InterPro" id="IPR012373">
    <property type="entry name" value="Ferrdict_sens_TM"/>
</dbReference>
<evidence type="ECO:0000256" key="1">
    <source>
        <dbReference type="SAM" id="Phobius"/>
    </source>
</evidence>
<accession>A0ABP8GFV2</accession>
<evidence type="ECO:0000259" key="2">
    <source>
        <dbReference type="Pfam" id="PF04773"/>
    </source>
</evidence>